<dbReference type="Pfam" id="PF09056">
    <property type="entry name" value="Phospholip_A2_3"/>
    <property type="match status" value="1"/>
</dbReference>
<dbReference type="InterPro" id="IPR015141">
    <property type="entry name" value="PLipase_A2_prok/fun"/>
</dbReference>
<organism evidence="2 3">
    <name type="scientific">Dactylonectria estremocensis</name>
    <dbReference type="NCBI Taxonomy" id="1079267"/>
    <lineage>
        <taxon>Eukaryota</taxon>
        <taxon>Fungi</taxon>
        <taxon>Dikarya</taxon>
        <taxon>Ascomycota</taxon>
        <taxon>Pezizomycotina</taxon>
        <taxon>Sordariomycetes</taxon>
        <taxon>Hypocreomycetidae</taxon>
        <taxon>Hypocreales</taxon>
        <taxon>Nectriaceae</taxon>
        <taxon>Dactylonectria</taxon>
    </lineage>
</organism>
<reference evidence="2" key="1">
    <citation type="journal article" date="2021" name="Nat. Commun.">
        <title>Genetic determinants of endophytism in the Arabidopsis root mycobiome.</title>
        <authorList>
            <person name="Mesny F."/>
            <person name="Miyauchi S."/>
            <person name="Thiergart T."/>
            <person name="Pickel B."/>
            <person name="Atanasova L."/>
            <person name="Karlsson M."/>
            <person name="Huettel B."/>
            <person name="Barry K.W."/>
            <person name="Haridas S."/>
            <person name="Chen C."/>
            <person name="Bauer D."/>
            <person name="Andreopoulos W."/>
            <person name="Pangilinan J."/>
            <person name="LaButti K."/>
            <person name="Riley R."/>
            <person name="Lipzen A."/>
            <person name="Clum A."/>
            <person name="Drula E."/>
            <person name="Henrissat B."/>
            <person name="Kohler A."/>
            <person name="Grigoriev I.V."/>
            <person name="Martin F.M."/>
            <person name="Hacquard S."/>
        </authorList>
    </citation>
    <scope>NUCLEOTIDE SEQUENCE</scope>
    <source>
        <strain evidence="2">MPI-CAGE-AT-0021</strain>
    </source>
</reference>
<comment type="caution">
    <text evidence="2">The sequence shown here is derived from an EMBL/GenBank/DDBJ whole genome shotgun (WGS) entry which is preliminary data.</text>
</comment>
<evidence type="ECO:0000313" key="3">
    <source>
        <dbReference type="Proteomes" id="UP000717696"/>
    </source>
</evidence>
<feature type="chain" id="PRO_5040372463" evidence="1">
    <location>
        <begin position="17"/>
        <end position="187"/>
    </location>
</feature>
<dbReference type="InterPro" id="IPR036444">
    <property type="entry name" value="PLipase_A2_dom_sf"/>
</dbReference>
<feature type="signal peptide" evidence="1">
    <location>
        <begin position="1"/>
        <end position="16"/>
    </location>
</feature>
<dbReference type="EMBL" id="JAGMUU010000005">
    <property type="protein sequence ID" value="KAH7151669.1"/>
    <property type="molecule type" value="Genomic_DNA"/>
</dbReference>
<keyword evidence="3" id="KW-1185">Reference proteome</keyword>
<keyword evidence="1" id="KW-0732">Signal</keyword>
<dbReference type="AlphaFoldDB" id="A0A9P9F2D5"/>
<gene>
    <name evidence="2" type="ORF">B0J13DRAFT_546611</name>
</gene>
<evidence type="ECO:0000256" key="1">
    <source>
        <dbReference type="SAM" id="SignalP"/>
    </source>
</evidence>
<dbReference type="OrthoDB" id="5120271at2759"/>
<sequence length="187" mass="20802">MKFSTPFFLLLSGTSAFPTKKSETGLMERQTAQEVTDELLFSITLPAFTARRNAKNPSTLDWTSDGCTSSPDNPLGFPFVPACNRHDFGYTNYRAQTRFTVSAKLKIDNNFKTDLYYQCSSVTLKSICNALADVYYAAVRAFGGDDATPGKRSTDELVKIYEEKLAIYNDLVAEARKNGDLPELDSE</sequence>
<dbReference type="GO" id="GO:0006644">
    <property type="term" value="P:phospholipid metabolic process"/>
    <property type="evidence" value="ECO:0007669"/>
    <property type="project" value="InterPro"/>
</dbReference>
<dbReference type="PANTHER" id="PTHR40787">
    <property type="entry name" value="SECRETED PROTEIN"/>
    <property type="match status" value="1"/>
</dbReference>
<dbReference type="Proteomes" id="UP000717696">
    <property type="component" value="Unassembled WGS sequence"/>
</dbReference>
<dbReference type="PANTHER" id="PTHR40787:SF3">
    <property type="entry name" value="PROTEIN TRANSPORT PROTEIN SEC39"/>
    <property type="match status" value="1"/>
</dbReference>
<dbReference type="GO" id="GO:0004623">
    <property type="term" value="F:phospholipase A2 activity"/>
    <property type="evidence" value="ECO:0007669"/>
    <property type="project" value="InterPro"/>
</dbReference>
<protein>
    <submittedName>
        <fullName evidence="2">Phospholipase A2</fullName>
    </submittedName>
</protein>
<name>A0A9P9F2D5_9HYPO</name>
<accession>A0A9P9F2D5</accession>
<evidence type="ECO:0000313" key="2">
    <source>
        <dbReference type="EMBL" id="KAH7151669.1"/>
    </source>
</evidence>
<proteinExistence type="predicted"/>
<dbReference type="GO" id="GO:0050482">
    <property type="term" value="P:arachidonate secretion"/>
    <property type="evidence" value="ECO:0007669"/>
    <property type="project" value="InterPro"/>
</dbReference>
<dbReference type="Gene3D" id="1.20.90.10">
    <property type="entry name" value="Phospholipase A2 domain"/>
    <property type="match status" value="1"/>
</dbReference>
<dbReference type="SUPFAM" id="SSF48619">
    <property type="entry name" value="Phospholipase A2, PLA2"/>
    <property type="match status" value="1"/>
</dbReference>